<evidence type="ECO:0000256" key="1">
    <source>
        <dbReference type="SAM" id="MobiDB-lite"/>
    </source>
</evidence>
<dbReference type="PANTHER" id="PTHR31728">
    <property type="entry name" value="ABRAXAS FAMILY MEMBER"/>
    <property type="match status" value="1"/>
</dbReference>
<dbReference type="InterPro" id="IPR023238">
    <property type="entry name" value="FAM175"/>
</dbReference>
<feature type="compositionally biased region" description="Polar residues" evidence="1">
    <location>
        <begin position="452"/>
        <end position="495"/>
    </location>
</feature>
<dbReference type="GO" id="GO:0031593">
    <property type="term" value="F:polyubiquitin modification-dependent protein binding"/>
    <property type="evidence" value="ECO:0007669"/>
    <property type="project" value="TreeGrafter"/>
</dbReference>
<feature type="region of interest" description="Disordered" evidence="1">
    <location>
        <begin position="262"/>
        <end position="335"/>
    </location>
</feature>
<organism evidence="2 3">
    <name type="scientific">Magallana gigas</name>
    <name type="common">Pacific oyster</name>
    <name type="synonym">Crassostrea gigas</name>
    <dbReference type="NCBI Taxonomy" id="29159"/>
    <lineage>
        <taxon>Eukaryota</taxon>
        <taxon>Metazoa</taxon>
        <taxon>Spiralia</taxon>
        <taxon>Lophotrochozoa</taxon>
        <taxon>Mollusca</taxon>
        <taxon>Bivalvia</taxon>
        <taxon>Autobranchia</taxon>
        <taxon>Pteriomorphia</taxon>
        <taxon>Ostreida</taxon>
        <taxon>Ostreoidea</taxon>
        <taxon>Ostreidae</taxon>
        <taxon>Magallana</taxon>
    </lineage>
</organism>
<feature type="compositionally biased region" description="Basic and acidic residues" evidence="1">
    <location>
        <begin position="379"/>
        <end position="400"/>
    </location>
</feature>
<dbReference type="GO" id="GO:0008608">
    <property type="term" value="P:attachment of spindle microtubules to kinetochore"/>
    <property type="evidence" value="ECO:0007669"/>
    <property type="project" value="TreeGrafter"/>
</dbReference>
<accession>A0A8W8IPR7</accession>
<dbReference type="GO" id="GO:0090307">
    <property type="term" value="P:mitotic spindle assembly"/>
    <property type="evidence" value="ECO:0007669"/>
    <property type="project" value="TreeGrafter"/>
</dbReference>
<feature type="region of interest" description="Disordered" evidence="1">
    <location>
        <begin position="536"/>
        <end position="559"/>
    </location>
</feature>
<dbReference type="GO" id="GO:0005634">
    <property type="term" value="C:nucleus"/>
    <property type="evidence" value="ECO:0007669"/>
    <property type="project" value="TreeGrafter"/>
</dbReference>
<evidence type="ECO:0000313" key="2">
    <source>
        <dbReference type="EnsemblMetazoa" id="G15048.2:cds"/>
    </source>
</evidence>
<feature type="compositionally biased region" description="Polar residues" evidence="1">
    <location>
        <begin position="401"/>
        <end position="410"/>
    </location>
</feature>
<dbReference type="Pfam" id="PF21125">
    <property type="entry name" value="MPN_2A_DUB_like"/>
    <property type="match status" value="1"/>
</dbReference>
<dbReference type="EnsemblMetazoa" id="G15048.2">
    <property type="protein sequence ID" value="G15048.2:cds"/>
    <property type="gene ID" value="G15048"/>
</dbReference>
<dbReference type="AlphaFoldDB" id="A0A8W8IPR7"/>
<sequence length="559" mass="62244">MAAIVSGTVLASLFYDHSDVEGDLEGLLFGKVTQRVKDTISDSQINNYKVETKTYIYSYHKGDKSKKFYDRACRIDTQLIQGITPEGSQVVMFVIGWFRFRHNTSPYPSLREQTIHSNFLAILPSDHQSNFIFLLCTGSPFENLSTHNFDFDVLKLNANSKLFVHVPLTVLNLGDTTHSEYKYECTATAYSGSGSLCKVIGKHKPGLLDGEEQPSEVNKIRSLAGDLQSQLEGLTDLVAASEIKLQNLQQEIQRKQKVLRDSLESKRKAEAKAQAKKDADAEQAKAKHEQKKKDKHGVSHSIKLPSDSSHSRRLSSNEDTQPEHSPTPHYSRKLSTDYEFSSLDAMETDIPKKSSLTDLSENDLPEIKPEENLITMQSDIDHNLLDEPVNEKSENVKHTPVDTSSKTVQKPKNPDPFSFVEGFLAQEKSAIQKTNASKKSTKVESDAKPRNNGPNGKPQSTSAINSKETRSGRNSTRNRPAQTVSDPENQRVTRGQRSRSREIKGTRDDSSNINSSLGLPGKCAMEANGEVQVTVLDSSDEEVNPRTKEEFNVSSSPVF</sequence>
<protein>
    <submittedName>
        <fullName evidence="2">Uncharacterized protein</fullName>
    </submittedName>
</protein>
<proteinExistence type="predicted"/>
<dbReference type="GO" id="GO:0008017">
    <property type="term" value="F:microtubule binding"/>
    <property type="evidence" value="ECO:0007669"/>
    <property type="project" value="TreeGrafter"/>
</dbReference>
<dbReference type="PRINTS" id="PR02051">
    <property type="entry name" value="PROTEINF175"/>
</dbReference>
<evidence type="ECO:0000313" key="3">
    <source>
        <dbReference type="Proteomes" id="UP000005408"/>
    </source>
</evidence>
<name>A0A8W8IPR7_MAGGI</name>
<feature type="compositionally biased region" description="Polar residues" evidence="1">
    <location>
        <begin position="429"/>
        <end position="438"/>
    </location>
</feature>
<keyword evidence="3" id="KW-1185">Reference proteome</keyword>
<dbReference type="PANTHER" id="PTHR31728:SF5">
    <property type="entry name" value="OS07G0540200 PROTEIN"/>
    <property type="match status" value="1"/>
</dbReference>
<feature type="region of interest" description="Disordered" evidence="1">
    <location>
        <begin position="349"/>
        <end position="522"/>
    </location>
</feature>
<dbReference type="CDD" id="cd23519">
    <property type="entry name" value="Abraxas-like_domain"/>
    <property type="match status" value="1"/>
</dbReference>
<reference evidence="2" key="1">
    <citation type="submission" date="2022-08" db="UniProtKB">
        <authorList>
            <consortium name="EnsemblMetazoa"/>
        </authorList>
    </citation>
    <scope>IDENTIFICATION</scope>
    <source>
        <strain evidence="2">05x7-T-G4-1.051#20</strain>
    </source>
</reference>
<dbReference type="GO" id="GO:0070536">
    <property type="term" value="P:protein K63-linked deubiquitination"/>
    <property type="evidence" value="ECO:0007669"/>
    <property type="project" value="TreeGrafter"/>
</dbReference>
<dbReference type="Proteomes" id="UP000005408">
    <property type="component" value="Unassembled WGS sequence"/>
</dbReference>
<feature type="compositionally biased region" description="Basic and acidic residues" evidence="1">
    <location>
        <begin position="262"/>
        <end position="287"/>
    </location>
</feature>
<feature type="compositionally biased region" description="Basic and acidic residues" evidence="1">
    <location>
        <begin position="499"/>
        <end position="510"/>
    </location>
</feature>